<organism evidence="1 2">
    <name type="scientific">Diphasiastrum complanatum</name>
    <name type="common">Issler's clubmoss</name>
    <name type="synonym">Lycopodium complanatum</name>
    <dbReference type="NCBI Taxonomy" id="34168"/>
    <lineage>
        <taxon>Eukaryota</taxon>
        <taxon>Viridiplantae</taxon>
        <taxon>Streptophyta</taxon>
        <taxon>Embryophyta</taxon>
        <taxon>Tracheophyta</taxon>
        <taxon>Lycopodiopsida</taxon>
        <taxon>Lycopodiales</taxon>
        <taxon>Lycopodiaceae</taxon>
        <taxon>Lycopodioideae</taxon>
        <taxon>Diphasiastrum</taxon>
    </lineage>
</organism>
<keyword evidence="2" id="KW-1185">Reference proteome</keyword>
<evidence type="ECO:0000313" key="1">
    <source>
        <dbReference type="EMBL" id="KAJ7553605.1"/>
    </source>
</evidence>
<accession>A0ACC2DH37</accession>
<reference evidence="2" key="1">
    <citation type="journal article" date="2024" name="Proc. Natl. Acad. Sci. U.S.A.">
        <title>Extraordinary preservation of gene collinearity over three hundred million years revealed in homosporous lycophytes.</title>
        <authorList>
            <person name="Li C."/>
            <person name="Wickell D."/>
            <person name="Kuo L.Y."/>
            <person name="Chen X."/>
            <person name="Nie B."/>
            <person name="Liao X."/>
            <person name="Peng D."/>
            <person name="Ji J."/>
            <person name="Jenkins J."/>
            <person name="Williams M."/>
            <person name="Shu S."/>
            <person name="Plott C."/>
            <person name="Barry K."/>
            <person name="Rajasekar S."/>
            <person name="Grimwood J."/>
            <person name="Han X."/>
            <person name="Sun S."/>
            <person name="Hou Z."/>
            <person name="He W."/>
            <person name="Dai G."/>
            <person name="Sun C."/>
            <person name="Schmutz J."/>
            <person name="Leebens-Mack J.H."/>
            <person name="Li F.W."/>
            <person name="Wang L."/>
        </authorList>
    </citation>
    <scope>NUCLEOTIDE SEQUENCE [LARGE SCALE GENOMIC DNA]</scope>
    <source>
        <strain evidence="2">cv. PW_Plant_1</strain>
    </source>
</reference>
<name>A0ACC2DH37_DIPCM</name>
<dbReference type="Proteomes" id="UP001162992">
    <property type="component" value="Chromosome 6"/>
</dbReference>
<proteinExistence type="predicted"/>
<protein>
    <submittedName>
        <fullName evidence="1">Uncharacterized protein</fullName>
    </submittedName>
</protein>
<evidence type="ECO:0000313" key="2">
    <source>
        <dbReference type="Proteomes" id="UP001162992"/>
    </source>
</evidence>
<sequence length="149" mass="16542">MNLAHETIHHHTTLASLHPSMIHRSIPSNLFHSPHKQTLHYSTLSLANTKASKAQANTQKRQSKVKNPTATRSWLLLIVHKISPSKQALFLIFNSTSNDRITTYVLGVCAHSKFTIPFGTLDATWKDDGQPHPEALPSRGVSASCVLLY</sequence>
<gene>
    <name evidence="1" type="ORF">O6H91_06G105100</name>
</gene>
<dbReference type="EMBL" id="CM055097">
    <property type="protein sequence ID" value="KAJ7553605.1"/>
    <property type="molecule type" value="Genomic_DNA"/>
</dbReference>
<comment type="caution">
    <text evidence="1">The sequence shown here is derived from an EMBL/GenBank/DDBJ whole genome shotgun (WGS) entry which is preliminary data.</text>
</comment>